<protein>
    <submittedName>
        <fullName evidence="1">Uncharacterized protein</fullName>
    </submittedName>
</protein>
<evidence type="ECO:0000313" key="1">
    <source>
        <dbReference type="EMBL" id="KAH7866148.1"/>
    </source>
</evidence>
<comment type="caution">
    <text evidence="1">The sequence shown here is derived from an EMBL/GenBank/DDBJ whole genome shotgun (WGS) entry which is preliminary data.</text>
</comment>
<accession>A0ACB7ZJW9</accession>
<proteinExistence type="predicted"/>
<gene>
    <name evidence="1" type="ORF">Vadar_016232</name>
</gene>
<dbReference type="EMBL" id="CM037159">
    <property type="protein sequence ID" value="KAH7866148.1"/>
    <property type="molecule type" value="Genomic_DNA"/>
</dbReference>
<keyword evidence="2" id="KW-1185">Reference proteome</keyword>
<dbReference type="Proteomes" id="UP000828048">
    <property type="component" value="Chromosome 9"/>
</dbReference>
<name>A0ACB7ZJW9_9ERIC</name>
<sequence length="523" mass="59203">MSTDGKLFLKPGSLARDKRRYLKIRKDLIKSNSEKFDALGLHKWANPFSHSTQRMNNVTSTKGKRTNDDDSDYEPSDGEDGMSSDGEDDECSKDQMASAQKRRRLPAGRMTDVLQPQLTSSEPCARPPSPCINNQENLQPDQVMQMASTQKHARLRVGRMIDVLEPRVTSSEPHARPPPPCINNQPHLQPEPQVQAKQARCPVAPMSTILQHLPTASDEQERHQSPRSNHGFHSPSDDGQRKGKGRGPARPNAKWGTGEKLVIDLNEVDIPIGDTAGPLQSQLGILARNGNLAPLIFTDWRARELRPYKERIWAEVKANVDTSNVFKHNCLRSVGKKWRDWKEELKKDFYDIYDNDEDRLANCPDRVDPDQWSILVKFWGTKTAKTRSTTNRASRKKQTMGHTSGRKSHCRVRAELKAKKGGVDPDRIEVFTETHTKRNGNPVDEASSLAVRCLEEGASQIPPDSSERAALREELFTEVLKPDRNGWLRTYGLGPCRSQVFGTRYTRSQDQRIKDQLRAEVRQ</sequence>
<organism evidence="1 2">
    <name type="scientific">Vaccinium darrowii</name>
    <dbReference type="NCBI Taxonomy" id="229202"/>
    <lineage>
        <taxon>Eukaryota</taxon>
        <taxon>Viridiplantae</taxon>
        <taxon>Streptophyta</taxon>
        <taxon>Embryophyta</taxon>
        <taxon>Tracheophyta</taxon>
        <taxon>Spermatophyta</taxon>
        <taxon>Magnoliopsida</taxon>
        <taxon>eudicotyledons</taxon>
        <taxon>Gunneridae</taxon>
        <taxon>Pentapetalae</taxon>
        <taxon>asterids</taxon>
        <taxon>Ericales</taxon>
        <taxon>Ericaceae</taxon>
        <taxon>Vaccinioideae</taxon>
        <taxon>Vaccinieae</taxon>
        <taxon>Vaccinium</taxon>
    </lineage>
</organism>
<reference evidence="1 2" key="1">
    <citation type="journal article" date="2021" name="Hortic Res">
        <title>High-quality reference genome and annotation aids understanding of berry development for evergreen blueberry (Vaccinium darrowii).</title>
        <authorList>
            <person name="Yu J."/>
            <person name="Hulse-Kemp A.M."/>
            <person name="Babiker E."/>
            <person name="Staton M."/>
        </authorList>
    </citation>
    <scope>NUCLEOTIDE SEQUENCE [LARGE SCALE GENOMIC DNA]</scope>
    <source>
        <strain evidence="2">cv. NJ 8807/NJ 8810</strain>
        <tissue evidence="1">Young leaf</tissue>
    </source>
</reference>
<evidence type="ECO:0000313" key="2">
    <source>
        <dbReference type="Proteomes" id="UP000828048"/>
    </source>
</evidence>